<dbReference type="AlphaFoldDB" id="A0A6A4LMI6"/>
<organism evidence="1 2">
    <name type="scientific">Rhododendron williamsianum</name>
    <dbReference type="NCBI Taxonomy" id="262921"/>
    <lineage>
        <taxon>Eukaryota</taxon>
        <taxon>Viridiplantae</taxon>
        <taxon>Streptophyta</taxon>
        <taxon>Embryophyta</taxon>
        <taxon>Tracheophyta</taxon>
        <taxon>Spermatophyta</taxon>
        <taxon>Magnoliopsida</taxon>
        <taxon>eudicotyledons</taxon>
        <taxon>Gunneridae</taxon>
        <taxon>Pentapetalae</taxon>
        <taxon>asterids</taxon>
        <taxon>Ericales</taxon>
        <taxon>Ericaceae</taxon>
        <taxon>Ericoideae</taxon>
        <taxon>Rhodoreae</taxon>
        <taxon>Rhododendron</taxon>
    </lineage>
</organism>
<evidence type="ECO:0000313" key="1">
    <source>
        <dbReference type="EMBL" id="KAE9457611.1"/>
    </source>
</evidence>
<comment type="caution">
    <text evidence="1">The sequence shown here is derived from an EMBL/GenBank/DDBJ whole genome shotgun (WGS) entry which is preliminary data.</text>
</comment>
<evidence type="ECO:0000313" key="2">
    <source>
        <dbReference type="Proteomes" id="UP000428333"/>
    </source>
</evidence>
<gene>
    <name evidence="1" type="ORF">C3L33_10484</name>
</gene>
<name>A0A6A4LMI6_9ERIC</name>
<reference evidence="1 2" key="1">
    <citation type="journal article" date="2019" name="Genome Biol. Evol.">
        <title>The Rhododendron genome and chromosomal organization provide insight into shared whole-genome duplications across the heath family (Ericaceae).</title>
        <authorList>
            <person name="Soza V.L."/>
            <person name="Lindsley D."/>
            <person name="Waalkes A."/>
            <person name="Ramage E."/>
            <person name="Patwardhan R.P."/>
            <person name="Burton J.N."/>
            <person name="Adey A."/>
            <person name="Kumar A."/>
            <person name="Qiu R."/>
            <person name="Shendure J."/>
            <person name="Hall B."/>
        </authorList>
    </citation>
    <scope>NUCLEOTIDE SEQUENCE [LARGE SCALE GENOMIC DNA]</scope>
    <source>
        <strain evidence="1">RSF 1966-606</strain>
    </source>
</reference>
<feature type="non-terminal residue" evidence="1">
    <location>
        <position position="1"/>
    </location>
</feature>
<accession>A0A6A4LMI6</accession>
<protein>
    <submittedName>
        <fullName evidence="1">Uncharacterized protein</fullName>
    </submittedName>
</protein>
<proteinExistence type="predicted"/>
<dbReference type="EMBL" id="QEFC01001470">
    <property type="protein sequence ID" value="KAE9457611.1"/>
    <property type="molecule type" value="Genomic_DNA"/>
</dbReference>
<sequence>MWKSWLMLRIFVRMHLRNANWRER</sequence>
<keyword evidence="2" id="KW-1185">Reference proteome</keyword>
<dbReference type="Proteomes" id="UP000428333">
    <property type="component" value="Linkage Group LG06"/>
</dbReference>